<dbReference type="Proteomes" id="UP001195422">
    <property type="component" value="Unassembled WGS sequence"/>
</dbReference>
<evidence type="ECO:0000313" key="1">
    <source>
        <dbReference type="EMBL" id="MBP2397683.1"/>
    </source>
</evidence>
<evidence type="ECO:0000313" key="2">
    <source>
        <dbReference type="Proteomes" id="UP001195422"/>
    </source>
</evidence>
<sequence length="82" mass="9277">MYLLDANVFIAAKNHHYGFAIAPGFWRWLEREYDAGTVCSIDKVYNEIAAGEDELAEWAKHNASIFVRGEAAMVRSLRELAS</sequence>
<evidence type="ECO:0008006" key="3">
    <source>
        <dbReference type="Google" id="ProtNLM"/>
    </source>
</evidence>
<name>A0ABS4XME4_GLUPR</name>
<keyword evidence="2" id="KW-1185">Reference proteome</keyword>
<gene>
    <name evidence="1" type="ORF">JOF39_000764</name>
</gene>
<proteinExistence type="predicted"/>
<dbReference type="EMBL" id="JAGIOJ010000001">
    <property type="protein sequence ID" value="MBP2397683.1"/>
    <property type="molecule type" value="Genomic_DNA"/>
</dbReference>
<protein>
    <recommendedName>
        <fullName evidence="3">DUF4411 family protein</fullName>
    </recommendedName>
</protein>
<comment type="caution">
    <text evidence="1">The sequence shown here is derived from an EMBL/GenBank/DDBJ whole genome shotgun (WGS) entry which is preliminary data.</text>
</comment>
<dbReference type="Pfam" id="PF14367">
    <property type="entry name" value="DUF4411"/>
    <property type="match status" value="1"/>
</dbReference>
<reference evidence="1 2" key="1">
    <citation type="submission" date="2021-03" db="EMBL/GenBank/DDBJ databases">
        <title>Sequencing the genomes of 1000 actinobacteria strains.</title>
        <authorList>
            <person name="Klenk H.-P."/>
        </authorList>
    </citation>
    <scope>NUCLEOTIDE SEQUENCE [LARGE SCALE GENOMIC DNA]</scope>
    <source>
        <strain evidence="1 2">DSM 20168</strain>
    </source>
</reference>
<organism evidence="1 2">
    <name type="scientific">Glutamicibacter protophormiae</name>
    <name type="common">Brevibacterium protophormiae</name>
    <dbReference type="NCBI Taxonomy" id="37930"/>
    <lineage>
        <taxon>Bacteria</taxon>
        <taxon>Bacillati</taxon>
        <taxon>Actinomycetota</taxon>
        <taxon>Actinomycetes</taxon>
        <taxon>Micrococcales</taxon>
        <taxon>Micrococcaceae</taxon>
        <taxon>Glutamicibacter</taxon>
    </lineage>
</organism>
<accession>A0ABS4XME4</accession>
<dbReference type="InterPro" id="IPR016541">
    <property type="entry name" value="UCP008505"/>
</dbReference>